<dbReference type="SMART" id="SM00184">
    <property type="entry name" value="RING"/>
    <property type="match status" value="1"/>
</dbReference>
<reference evidence="9 10" key="1">
    <citation type="submission" date="2017-09" db="EMBL/GenBank/DDBJ databases">
        <title>Genome sequencing of Besnoitia besnoiti strain Bb-Ger1.</title>
        <authorList>
            <person name="Schares G."/>
            <person name="Venepally P."/>
            <person name="Lorenzi H.A."/>
        </authorList>
    </citation>
    <scope>NUCLEOTIDE SEQUENCE [LARGE SCALE GENOMIC DNA]</scope>
    <source>
        <strain evidence="9 10">Bb-Ger1</strain>
    </source>
</reference>
<feature type="compositionally biased region" description="Basic and acidic residues" evidence="6">
    <location>
        <begin position="465"/>
        <end position="478"/>
    </location>
</feature>
<feature type="region of interest" description="Disordered" evidence="6">
    <location>
        <begin position="1499"/>
        <end position="1518"/>
    </location>
</feature>
<dbReference type="VEuPathDB" id="ToxoDB:BESB_074830"/>
<feature type="region of interest" description="Disordered" evidence="6">
    <location>
        <begin position="172"/>
        <end position="354"/>
    </location>
</feature>
<feature type="compositionally biased region" description="Polar residues" evidence="6">
    <location>
        <begin position="556"/>
        <end position="568"/>
    </location>
</feature>
<name>A0A2A9MDH2_BESBE</name>
<feature type="compositionally biased region" description="Low complexity" evidence="6">
    <location>
        <begin position="931"/>
        <end position="943"/>
    </location>
</feature>
<keyword evidence="10" id="KW-1185">Reference proteome</keyword>
<accession>A0A2A9MDH2</accession>
<dbReference type="PROSITE" id="PS00518">
    <property type="entry name" value="ZF_RING_1"/>
    <property type="match status" value="1"/>
</dbReference>
<feature type="region of interest" description="Disordered" evidence="6">
    <location>
        <begin position="400"/>
        <end position="432"/>
    </location>
</feature>
<dbReference type="InterPro" id="IPR004331">
    <property type="entry name" value="SPX_dom"/>
</dbReference>
<feature type="compositionally biased region" description="Gly residues" evidence="6">
    <location>
        <begin position="1024"/>
        <end position="1033"/>
    </location>
</feature>
<dbReference type="InterPro" id="IPR001841">
    <property type="entry name" value="Znf_RING"/>
</dbReference>
<dbReference type="OrthoDB" id="332890at2759"/>
<dbReference type="GeneID" id="40312409"/>
<feature type="compositionally biased region" description="Low complexity" evidence="6">
    <location>
        <begin position="2013"/>
        <end position="2037"/>
    </location>
</feature>
<dbReference type="Pfam" id="PF00097">
    <property type="entry name" value="zf-C3HC4"/>
    <property type="match status" value="1"/>
</dbReference>
<feature type="compositionally biased region" description="Low complexity" evidence="6">
    <location>
        <begin position="1897"/>
        <end position="1907"/>
    </location>
</feature>
<dbReference type="PROSITE" id="PS51382">
    <property type="entry name" value="SPX"/>
    <property type="match status" value="1"/>
</dbReference>
<feature type="region of interest" description="Disordered" evidence="6">
    <location>
        <begin position="456"/>
        <end position="586"/>
    </location>
</feature>
<evidence type="ECO:0000256" key="6">
    <source>
        <dbReference type="SAM" id="MobiDB-lite"/>
    </source>
</evidence>
<feature type="compositionally biased region" description="Low complexity" evidence="6">
    <location>
        <begin position="796"/>
        <end position="810"/>
    </location>
</feature>
<feature type="compositionally biased region" description="Basic and acidic residues" evidence="6">
    <location>
        <begin position="2132"/>
        <end position="2144"/>
    </location>
</feature>
<feature type="compositionally biased region" description="Low complexity" evidence="6">
    <location>
        <begin position="1695"/>
        <end position="1711"/>
    </location>
</feature>
<dbReference type="PRINTS" id="PR01217">
    <property type="entry name" value="PRICHEXTENSN"/>
</dbReference>
<feature type="region of interest" description="Disordered" evidence="6">
    <location>
        <begin position="1788"/>
        <end position="2255"/>
    </location>
</feature>
<evidence type="ECO:0000256" key="4">
    <source>
        <dbReference type="ARBA" id="ARBA00022833"/>
    </source>
</evidence>
<dbReference type="KEGG" id="bbes:BESB_074830"/>
<gene>
    <name evidence="9" type="ORF">BESB_074830</name>
</gene>
<feature type="region of interest" description="Disordered" evidence="6">
    <location>
        <begin position="712"/>
        <end position="918"/>
    </location>
</feature>
<feature type="compositionally biased region" description="Low complexity" evidence="6">
    <location>
        <begin position="2309"/>
        <end position="2318"/>
    </location>
</feature>
<proteinExistence type="predicted"/>
<feature type="compositionally biased region" description="Basic and acidic residues" evidence="6">
    <location>
        <begin position="226"/>
        <end position="236"/>
    </location>
</feature>
<feature type="compositionally biased region" description="Low complexity" evidence="6">
    <location>
        <begin position="1224"/>
        <end position="1275"/>
    </location>
</feature>
<feature type="compositionally biased region" description="Basic and acidic residues" evidence="6">
    <location>
        <begin position="1677"/>
        <end position="1692"/>
    </location>
</feature>
<feature type="compositionally biased region" description="Low complexity" evidence="6">
    <location>
        <begin position="838"/>
        <end position="869"/>
    </location>
</feature>
<feature type="compositionally biased region" description="Low complexity" evidence="6">
    <location>
        <begin position="2168"/>
        <end position="2191"/>
    </location>
</feature>
<feature type="compositionally biased region" description="Low complexity" evidence="6">
    <location>
        <begin position="208"/>
        <end position="218"/>
    </location>
</feature>
<feature type="compositionally biased region" description="Low complexity" evidence="6">
    <location>
        <begin position="739"/>
        <end position="772"/>
    </location>
</feature>
<feature type="region of interest" description="Disordered" evidence="6">
    <location>
        <begin position="1664"/>
        <end position="1748"/>
    </location>
</feature>
<dbReference type="PROSITE" id="PS50089">
    <property type="entry name" value="ZF_RING_2"/>
    <property type="match status" value="1"/>
</dbReference>
<dbReference type="InterPro" id="IPR013083">
    <property type="entry name" value="Znf_RING/FYVE/PHD"/>
</dbReference>
<comment type="caution">
    <text evidence="9">The sequence shown here is derived from an EMBL/GenBank/DDBJ whole genome shotgun (WGS) entry which is preliminary data.</text>
</comment>
<evidence type="ECO:0000256" key="1">
    <source>
        <dbReference type="ARBA" id="ARBA00022581"/>
    </source>
</evidence>
<feature type="compositionally biased region" description="Basic and acidic residues" evidence="6">
    <location>
        <begin position="269"/>
        <end position="285"/>
    </location>
</feature>
<feature type="compositionally biased region" description="Low complexity" evidence="6">
    <location>
        <begin position="1846"/>
        <end position="1855"/>
    </location>
</feature>
<feature type="compositionally biased region" description="Low complexity" evidence="6">
    <location>
        <begin position="2102"/>
        <end position="2114"/>
    </location>
</feature>
<feature type="compositionally biased region" description="Pro residues" evidence="6">
    <location>
        <begin position="2192"/>
        <end position="2222"/>
    </location>
</feature>
<feature type="compositionally biased region" description="Low complexity" evidence="6">
    <location>
        <begin position="1149"/>
        <end position="1159"/>
    </location>
</feature>
<protein>
    <recommendedName>
        <fullName evidence="11">Zinc finger, C3HC4 type (RING finger) domain-containing protein</fullName>
    </recommendedName>
</protein>
<feature type="domain" description="SPX" evidence="8">
    <location>
        <begin position="1"/>
        <end position="407"/>
    </location>
</feature>
<feature type="compositionally biased region" description="Basic and acidic residues" evidence="6">
    <location>
        <begin position="299"/>
        <end position="330"/>
    </location>
</feature>
<feature type="compositionally biased region" description="Low complexity" evidence="6">
    <location>
        <begin position="1336"/>
        <end position="1345"/>
    </location>
</feature>
<dbReference type="InterPro" id="IPR018957">
    <property type="entry name" value="Znf_C3HC4_RING-type"/>
</dbReference>
<dbReference type="PANTHER" id="PTHR13037">
    <property type="entry name" value="FORMIN"/>
    <property type="match status" value="1"/>
</dbReference>
<keyword evidence="4" id="KW-0862">Zinc</keyword>
<keyword evidence="3 5" id="KW-0863">Zinc-finger</keyword>
<organism evidence="9 10">
    <name type="scientific">Besnoitia besnoiti</name>
    <name type="common">Apicomplexan protozoan</name>
    <dbReference type="NCBI Taxonomy" id="94643"/>
    <lineage>
        <taxon>Eukaryota</taxon>
        <taxon>Sar</taxon>
        <taxon>Alveolata</taxon>
        <taxon>Apicomplexa</taxon>
        <taxon>Conoidasida</taxon>
        <taxon>Coccidia</taxon>
        <taxon>Eucoccidiorida</taxon>
        <taxon>Eimeriorina</taxon>
        <taxon>Sarcocystidae</taxon>
        <taxon>Besnoitia</taxon>
    </lineage>
</organism>
<evidence type="ECO:0008006" key="11">
    <source>
        <dbReference type="Google" id="ProtNLM"/>
    </source>
</evidence>
<feature type="compositionally biased region" description="Pro residues" evidence="6">
    <location>
        <begin position="2152"/>
        <end position="2167"/>
    </location>
</feature>
<feature type="compositionally biased region" description="Acidic residues" evidence="6">
    <location>
        <begin position="521"/>
        <end position="533"/>
    </location>
</feature>
<feature type="region of interest" description="Disordered" evidence="6">
    <location>
        <begin position="1224"/>
        <end position="1399"/>
    </location>
</feature>
<evidence type="ECO:0000256" key="2">
    <source>
        <dbReference type="ARBA" id="ARBA00022723"/>
    </source>
</evidence>
<dbReference type="SUPFAM" id="SSF57850">
    <property type="entry name" value="RING/U-box"/>
    <property type="match status" value="1"/>
</dbReference>
<dbReference type="EMBL" id="NWUJ01000007">
    <property type="protein sequence ID" value="PFH34331.1"/>
    <property type="molecule type" value="Genomic_DNA"/>
</dbReference>
<feature type="compositionally biased region" description="Basic and acidic residues" evidence="6">
    <location>
        <begin position="897"/>
        <end position="912"/>
    </location>
</feature>
<feature type="region of interest" description="Disordered" evidence="6">
    <location>
        <begin position="1149"/>
        <end position="1198"/>
    </location>
</feature>
<dbReference type="STRING" id="94643.A0A2A9MDH2"/>
<dbReference type="RefSeq" id="XP_029218340.1">
    <property type="nucleotide sequence ID" value="XM_029365856.1"/>
</dbReference>
<dbReference type="GO" id="GO:0008270">
    <property type="term" value="F:zinc ion binding"/>
    <property type="evidence" value="ECO:0007669"/>
    <property type="project" value="UniProtKB-KW"/>
</dbReference>
<sequence>MKFGKSIQREAGKNCRVRYIDYKGLKKNIKRASSHLEKQDYRLCVEALQNFHVGLERELGEVRRTYTSQLQEVRKSKDVVCSLLSDLRASLPHRPLGEAASLPRDALRGLAGEETSADGGSASGDDGEEPFLRRLLSPELARKLEQVETIEAAIEIFRAHSPAFAAGAQEWGCAQTAPKESRNAGDIPEGEQPAGAPERVRRVRGDAHQSGGDAAAAAESDDEEGERAGEQREKEKTKRKKHEQREEELRWKLQGRRKREEQGGGSRSAKSEPRGRTETDREAGTPRRPAGRPLLRAQHSRESPENEEGEARPQVGREEDGESRVERAAEAGEDGEHDCGRKSSDGDDTEEESNDEKVFRLCIALQEGSTQARQLRRFVIWNSVAVVKIIKKKTKLLCRCPPPRMKRGRPAPSSLSPTSTELHRACTSPQSPPRADAHPCIGCCLHRLAQQNVAFQASSASAESATERLKERDGDREKKQVRRRQKKAPDAEAPAPDGTDSALGPLEPREDRPSVCVASGEEAEAAETDDEESGNMSYNASGGRASSLEGRPPKETQASSHPSLSAKRSSFAPGSEARAAGGEDEESANLTIMEACFSSASSVLRRECWYSSMALPSLLSTLDTLVDHVLLGLAGRAQNEDRHICPICLDVIVDPVILRACCHRFCFTCLAAAAISSPAKGELPKCPSCRTCIVPVDAEAAVGCARGVGPLGTGPQGPHPVERGLLLRPPGPGGGGSPAGLLAAGASPSGAVPPVAAGDPPGSPGSRASPAGSRPPGPGGSDGLRPEEGGLDAPLARASRGPDDGAAGPGRARERVHLQGSGTGSDGDRDPGEGGGDCSVSGSSGDLDSCLASSSPPSSTGSPSLSATARGTVGPQMGVGSSGSERRCRPRLPARPEVGRGGKAPKGEEESPLHSSVKASCAKASLVAFRSSAARPSLSSSSLETNGGERASGLQRSSSSGSSGGGSCEVQLSSPMEHSRERGAGMEVAGEEGEKGEEREDATGLENEPANQGGREWPQRVGAAGAGERGGQGQRRHTWGDLRKDGSAFREDACVASHPLGGPPCSYSFARPFCLSHASSSACFSAPGAESSSVAPSGLSAGLEASPAGSPGAGVREDGGGGRGFFSLSSPEKSVADAASAFSSFSFSATPASSANFGGPAPPGFPERLRTPPGLCRPLQVAGDERGENLDAAETGNPCSAASLLPSLSTCSESSLLAAPALAPSALPRPAPSHSSRAPVSSYAPQDVPFSASSPQSCSSVSASHSSSCPSFTASLRGGVPPPPRQRARPDCAAQEPSPPSPLPSLRFPQASLPSAAVDSPPRERSDGGDLFRPPAAASSSGVASWLLRHGTREDAGEGMASREGNREVSGGRRRAGALGGSAEEPGDWKGGGEGDDELADNILHFRDVRQALLQYRVKEALQELHERKQREDQFRLLTELLLSADSTCPPSSSLEEVLCQKVSPADGAAAFSSFAPEAPQPAPTALSFPSFPSSAAFAAGTRGGKTPGRAAAQGGCREATGACSRGVSFSREGDGEADGGATSLELQQEEHVYNQLLVLQLYLQQQRFLTEQRQASGLPSPSVSQPREFLPSASSLNGSSIASSFAAPCPPGFAAPGPQPPSGVFALIEELRAAVAAATGIGSAPSPPFASSASVPVQSVAALPPPPRAFSPHGGSGEKRACEGQLHEEKGPVLLPSQRPSPSFSSAESSGAERSEELRSCGASAPFYGGQEARGGSGGKGEGACEGRAAGQATGVLAAGFANHDLSGLNLDDSTLALALLLQELQRERDGRSVEEDGDVGEQPSEGGVSGRTEEARAVDNGATQRACRPPRAVELRASPRDASARAPPLDARPGVQHHGGLGPFPEEPSEPQQTALDGKTLQRAACAPADRSPCSTSAASGAAGSRSLPTAAGSWSGDPRHSGGRDEGRKGAADTHGGPASLGGVEAKRGPGGPLPAAAGEERDVRTPKEKGDKARVRLSPAERKFKHCPPPPSRPPPPPPLPPPPPAPSSFPFSSSCLSPPFSCASFVSSSSPSPGAPPPPGAVGSEAGEKVGCRPQTGASPAARPGQGLEAQRQVGPPQQRREKRSRKGGEKAACARSTSSSVSKVSGSVRQNSVDAGAEKLCSGDGSARREKEGDDGRNEQLALGFQPPPPVPPPPPPPPAFAPAASFPATSSSLAPAFSAPSAISQPPPPPPPLPPPPSPPPPPPYASTPGCPSPTAPSSASSSTRASFSSYSPVTEEESGGGHRFLASSSVPKQALMAGLLPPPAHGPSPLAVLSTLSKQRAAVLAAASGSSRARHNGGGTPPSSSVAEVSASCPPSPALLLCAGDFVGREDCGARGEQ</sequence>
<feature type="compositionally biased region" description="Pro residues" evidence="6">
    <location>
        <begin position="1991"/>
        <end position="2012"/>
    </location>
</feature>
<feature type="region of interest" description="Disordered" evidence="6">
    <location>
        <begin position="1085"/>
        <end position="1129"/>
    </location>
</feature>
<feature type="compositionally biased region" description="Basic and acidic residues" evidence="6">
    <location>
        <begin position="198"/>
        <end position="207"/>
    </location>
</feature>
<dbReference type="PANTHER" id="PTHR13037:SF24">
    <property type="entry name" value="POLYCOMB PROTEIN PCL-RELATED"/>
    <property type="match status" value="1"/>
</dbReference>
<dbReference type="Gene3D" id="3.30.40.10">
    <property type="entry name" value="Zinc/RING finger domain, C3HC4 (zinc finger)"/>
    <property type="match status" value="1"/>
</dbReference>
<feature type="compositionally biased region" description="Basic and acidic residues" evidence="6">
    <location>
        <begin position="992"/>
        <end position="1002"/>
    </location>
</feature>
<feature type="compositionally biased region" description="Basic and acidic residues" evidence="6">
    <location>
        <begin position="1920"/>
        <end position="1935"/>
    </location>
</feature>
<evidence type="ECO:0000256" key="5">
    <source>
        <dbReference type="PROSITE-ProRule" id="PRU00175"/>
    </source>
</evidence>
<dbReference type="Pfam" id="PF03105">
    <property type="entry name" value="SPX"/>
    <property type="match status" value="1"/>
</dbReference>
<feature type="region of interest" description="Disordered" evidence="6">
    <location>
        <begin position="2294"/>
        <end position="2318"/>
    </location>
</feature>
<feature type="compositionally biased region" description="Low complexity" evidence="6">
    <location>
        <begin position="2223"/>
        <end position="2240"/>
    </location>
</feature>
<evidence type="ECO:0000259" key="7">
    <source>
        <dbReference type="PROSITE" id="PS50089"/>
    </source>
</evidence>
<dbReference type="InterPro" id="IPR017907">
    <property type="entry name" value="Znf_RING_CS"/>
</dbReference>
<evidence type="ECO:0000313" key="10">
    <source>
        <dbReference type="Proteomes" id="UP000224006"/>
    </source>
</evidence>
<evidence type="ECO:0000259" key="8">
    <source>
        <dbReference type="PROSITE" id="PS51382"/>
    </source>
</evidence>
<dbReference type="Proteomes" id="UP000224006">
    <property type="component" value="Unassembled WGS sequence"/>
</dbReference>
<keyword evidence="1" id="KW-0945">Host-virus interaction</keyword>
<evidence type="ECO:0000256" key="3">
    <source>
        <dbReference type="ARBA" id="ARBA00022771"/>
    </source>
</evidence>
<feature type="compositionally biased region" description="Low complexity" evidence="6">
    <location>
        <begin position="286"/>
        <end position="297"/>
    </location>
</feature>
<keyword evidence="2" id="KW-0479">Metal-binding</keyword>
<feature type="compositionally biased region" description="Basic and acidic residues" evidence="6">
    <location>
        <begin position="1321"/>
        <end position="1330"/>
    </location>
</feature>
<feature type="compositionally biased region" description="Basic and acidic residues" evidence="6">
    <location>
        <begin position="1833"/>
        <end position="1845"/>
    </location>
</feature>
<feature type="region of interest" description="Disordered" evidence="6">
    <location>
        <begin position="931"/>
        <end position="1040"/>
    </location>
</feature>
<evidence type="ECO:0000313" key="9">
    <source>
        <dbReference type="EMBL" id="PFH34331.1"/>
    </source>
</evidence>
<feature type="domain" description="RING-type" evidence="7">
    <location>
        <begin position="645"/>
        <end position="690"/>
    </location>
</feature>
<feature type="compositionally biased region" description="Gly residues" evidence="6">
    <location>
        <begin position="1733"/>
        <end position="1745"/>
    </location>
</feature>
<feature type="compositionally biased region" description="Basic and acidic residues" evidence="6">
    <location>
        <begin position="1962"/>
        <end position="1986"/>
    </location>
</feature>